<proteinExistence type="predicted"/>
<dbReference type="AlphaFoldDB" id="A0A656HIZ6"/>
<dbReference type="OrthoDB" id="8557083at2"/>
<dbReference type="InterPro" id="IPR027417">
    <property type="entry name" value="P-loop_NTPase"/>
</dbReference>
<evidence type="ECO:0000313" key="1">
    <source>
        <dbReference type="EMBL" id="EIJ36172.1"/>
    </source>
</evidence>
<dbReference type="RefSeq" id="WP_002710057.1">
    <property type="nucleotide sequence ID" value="NZ_JH651384.1"/>
</dbReference>
<evidence type="ECO:0000313" key="2">
    <source>
        <dbReference type="Proteomes" id="UP000005317"/>
    </source>
</evidence>
<sequence>MPQPYQRIFLLSHMRAYSSLIGHILGSHPQINGYYEIHISYNTAKSLARQEQRYAQHDRFKPGSRFLFDKLLHNGYEPDLALPGLENACVLLALRKPEETIKSILKLFREKNTDAPYSYPVEATGYYVGRMEKLIEFARQHPQRYYYFDTELVCTDTAGLLQSLADWLQLDTPLSEQYQRFAKTGVAGAGDTSEAINSGTIIKNAVEDFSGVTLEDSLLQQAEQAYQECREQLIRNARAATYANN</sequence>
<organism evidence="1 2">
    <name type="scientific">Thiothrix nivea (strain ATCC 35100 / DSM 5205 / JP2)</name>
    <dbReference type="NCBI Taxonomy" id="870187"/>
    <lineage>
        <taxon>Bacteria</taxon>
        <taxon>Pseudomonadati</taxon>
        <taxon>Pseudomonadota</taxon>
        <taxon>Gammaproteobacteria</taxon>
        <taxon>Thiotrichales</taxon>
        <taxon>Thiotrichaceae</taxon>
        <taxon>Thiothrix</taxon>
    </lineage>
</organism>
<dbReference type="Gene3D" id="3.40.50.300">
    <property type="entry name" value="P-loop containing nucleotide triphosphate hydrolases"/>
    <property type="match status" value="1"/>
</dbReference>
<reference evidence="2" key="1">
    <citation type="journal article" date="2011" name="Stand. Genomic Sci.">
        <title>Genome sequence of the filamentous, gliding Thiothrix nivea neotype strain (JP2(T)).</title>
        <authorList>
            <person name="Lapidus A."/>
            <person name="Nolan M."/>
            <person name="Lucas S."/>
            <person name="Glavina Del Rio T."/>
            <person name="Tice H."/>
            <person name="Cheng J.F."/>
            <person name="Tapia R."/>
            <person name="Han C."/>
            <person name="Goodwin L."/>
            <person name="Pitluck S."/>
            <person name="Liolios K."/>
            <person name="Pagani I."/>
            <person name="Ivanova N."/>
            <person name="Huntemann M."/>
            <person name="Mavromatis K."/>
            <person name="Mikhailova N."/>
            <person name="Pati A."/>
            <person name="Chen A."/>
            <person name="Palaniappan K."/>
            <person name="Land M."/>
            <person name="Brambilla E.M."/>
            <person name="Rohde M."/>
            <person name="Abt B."/>
            <person name="Verbarg S."/>
            <person name="Goker M."/>
            <person name="Bristow J."/>
            <person name="Eisen J.A."/>
            <person name="Markowitz V."/>
            <person name="Hugenholtz P."/>
            <person name="Kyrpides N.C."/>
            <person name="Klenk H.P."/>
            <person name="Woyke T."/>
        </authorList>
    </citation>
    <scope>NUCLEOTIDE SEQUENCE [LARGE SCALE GENOMIC DNA]</scope>
    <source>
        <strain evidence="2">ATCC 35100 / DSM 5205 / JP2</strain>
    </source>
</reference>
<protein>
    <recommendedName>
        <fullName evidence="3">Sulfotransferase family protein</fullName>
    </recommendedName>
</protein>
<dbReference type="EMBL" id="JH651384">
    <property type="protein sequence ID" value="EIJ36172.1"/>
    <property type="molecule type" value="Genomic_DNA"/>
</dbReference>
<dbReference type="SUPFAM" id="SSF52540">
    <property type="entry name" value="P-loop containing nucleoside triphosphate hydrolases"/>
    <property type="match status" value="1"/>
</dbReference>
<gene>
    <name evidence="1" type="ORF">Thini_3668</name>
</gene>
<dbReference type="Proteomes" id="UP000005317">
    <property type="component" value="Unassembled WGS sequence"/>
</dbReference>
<evidence type="ECO:0008006" key="3">
    <source>
        <dbReference type="Google" id="ProtNLM"/>
    </source>
</evidence>
<keyword evidence="2" id="KW-1185">Reference proteome</keyword>
<accession>A0A656HIZ6</accession>
<name>A0A656HIZ6_THINJ</name>